<dbReference type="AlphaFoldDB" id="A0A368P2B3"/>
<evidence type="ECO:0000313" key="1">
    <source>
        <dbReference type="EMBL" id="RCU56400.1"/>
    </source>
</evidence>
<comment type="caution">
    <text evidence="1">The sequence shown here is derived from an EMBL/GenBank/DDBJ whole genome shotgun (WGS) entry which is preliminary data.</text>
</comment>
<reference evidence="1 2" key="1">
    <citation type="submission" date="2018-07" db="EMBL/GenBank/DDBJ databases">
        <title>Oceanihabitans testaceum sp. nov., isolated from marine sediment.</title>
        <authorList>
            <person name="Li C.-M."/>
        </authorList>
    </citation>
    <scope>NUCLEOTIDE SEQUENCE [LARGE SCALE GENOMIC DNA]</scope>
    <source>
        <strain evidence="1 2">S9-10</strain>
    </source>
</reference>
<dbReference type="Gene3D" id="2.60.460.10">
    <property type="entry name" value="protein yfey like domain"/>
    <property type="match status" value="1"/>
</dbReference>
<gene>
    <name evidence="1" type="ORF">DU428_13135</name>
</gene>
<proteinExistence type="predicted"/>
<dbReference type="Proteomes" id="UP000252249">
    <property type="component" value="Unassembled WGS sequence"/>
</dbReference>
<protein>
    <submittedName>
        <fullName evidence="1">Uncharacterized protein</fullName>
    </submittedName>
</protein>
<dbReference type="InterPro" id="IPR038714">
    <property type="entry name" value="YfeY-like_sf"/>
</dbReference>
<keyword evidence="2" id="KW-1185">Reference proteome</keyword>
<evidence type="ECO:0000313" key="2">
    <source>
        <dbReference type="Proteomes" id="UP000252249"/>
    </source>
</evidence>
<organism evidence="1 2">
    <name type="scientific">Oceanihabitans sediminis</name>
    <dbReference type="NCBI Taxonomy" id="1812012"/>
    <lineage>
        <taxon>Bacteria</taxon>
        <taxon>Pseudomonadati</taxon>
        <taxon>Bacteroidota</taxon>
        <taxon>Flavobacteriia</taxon>
        <taxon>Flavobacteriales</taxon>
        <taxon>Flavobacteriaceae</taxon>
        <taxon>Oceanihabitans</taxon>
    </lineage>
</organism>
<sequence>MKILNLIILLLFVNYEFIENDSVDNVKIGMEISDFLESKNKEYNIKKETISLEGDDYDIFNVYENSELIYAVEPDEKGEKVWRIWLYGKRFKTELGIGVGNTLADLKNKYTIDDMSTAEGAVFILVKEIEVGFELDGSKIPREWWNEMKLEELKNDLPISLIII</sequence>
<name>A0A368P2B3_9FLAO</name>
<accession>A0A368P2B3</accession>
<dbReference type="EMBL" id="QPIG01000007">
    <property type="protein sequence ID" value="RCU56400.1"/>
    <property type="molecule type" value="Genomic_DNA"/>
</dbReference>